<dbReference type="EMBL" id="PYOJ01000007">
    <property type="protein sequence ID" value="PSV90958.1"/>
    <property type="molecule type" value="Genomic_DNA"/>
</dbReference>
<dbReference type="Gene3D" id="3.40.50.2000">
    <property type="entry name" value="Glycogen Phosphorylase B"/>
    <property type="match status" value="2"/>
</dbReference>
<evidence type="ECO:0000313" key="3">
    <source>
        <dbReference type="EMBL" id="PSV90958.1"/>
    </source>
</evidence>
<dbReference type="InterPro" id="IPR002201">
    <property type="entry name" value="Glyco_trans_9"/>
</dbReference>
<dbReference type="SUPFAM" id="SSF53756">
    <property type="entry name" value="UDP-Glycosyltransferase/glycogen phosphorylase"/>
    <property type="match status" value="1"/>
</dbReference>
<dbReference type="GO" id="GO:0005829">
    <property type="term" value="C:cytosol"/>
    <property type="evidence" value="ECO:0007669"/>
    <property type="project" value="TreeGrafter"/>
</dbReference>
<protein>
    <submittedName>
        <fullName evidence="3">Lipopolysaccharide heptosyltransferase family protein</fullName>
    </submittedName>
</protein>
<organism evidence="3 4">
    <name type="scientific">Photobacterium leiognathi</name>
    <dbReference type="NCBI Taxonomy" id="553611"/>
    <lineage>
        <taxon>Bacteria</taxon>
        <taxon>Pseudomonadati</taxon>
        <taxon>Pseudomonadota</taxon>
        <taxon>Gammaproteobacteria</taxon>
        <taxon>Vibrionales</taxon>
        <taxon>Vibrionaceae</taxon>
        <taxon>Photobacterium</taxon>
    </lineage>
</organism>
<evidence type="ECO:0000256" key="1">
    <source>
        <dbReference type="ARBA" id="ARBA00022676"/>
    </source>
</evidence>
<keyword evidence="1" id="KW-0328">Glycosyltransferase</keyword>
<dbReference type="AlphaFoldDB" id="A0A2T3MC59"/>
<gene>
    <name evidence="3" type="ORF">CTM89_08640</name>
</gene>
<dbReference type="OrthoDB" id="89608at2"/>
<accession>A0A2T3MC59</accession>
<dbReference type="Pfam" id="PF01075">
    <property type="entry name" value="Glyco_transf_9"/>
    <property type="match status" value="1"/>
</dbReference>
<evidence type="ECO:0000256" key="2">
    <source>
        <dbReference type="ARBA" id="ARBA00022679"/>
    </source>
</evidence>
<dbReference type="GO" id="GO:0009244">
    <property type="term" value="P:lipopolysaccharide core region biosynthetic process"/>
    <property type="evidence" value="ECO:0007669"/>
    <property type="project" value="TreeGrafter"/>
</dbReference>
<sequence>MFSEGCQMSLIKQLKAKWRTFRNTQKAIKLKAACALYDHRDCSDVFCAEDVKHIVIFRWDDKLGDCIMAGILINTLRLHRPDIKITVICRQTTKLWLDKVSFIDEYILLGKHKLRKTLQPYKNKYDVFVDVSNGFSYKEIFIANYLNAKHYLGFSADRFNIIDVSIDSNQTHFYQRYINATKILTNKECLTSEKPPVPKYNQELEFLDSLITDKDYKNIVGINFFGSGKYRRFSFEKAVSLMKYWLEKHPEDLLVLLPTPGEEKFLTKLVNQLASSNLLLPTDKASLEMSLAIVDKADFTFTPDTAVVHMASVLDKPVIGIYRENRMNYEEWKPLGRHSQTIFNREPICDNDSVYVYEFGYEQLEEARAKILKAIK</sequence>
<name>A0A2T3MC59_PHOLE</name>
<reference evidence="3 4" key="1">
    <citation type="submission" date="2018-03" db="EMBL/GenBank/DDBJ databases">
        <title>Whole genome sequencing of Histamine producing bacteria.</title>
        <authorList>
            <person name="Butler K."/>
        </authorList>
    </citation>
    <scope>NUCLEOTIDE SEQUENCE [LARGE SCALE GENOMIC DNA]</scope>
    <source>
        <strain evidence="3 4">ATCC 33979</strain>
    </source>
</reference>
<dbReference type="GO" id="GO:0008713">
    <property type="term" value="F:ADP-heptose-lipopolysaccharide heptosyltransferase activity"/>
    <property type="evidence" value="ECO:0007669"/>
    <property type="project" value="TreeGrafter"/>
</dbReference>
<proteinExistence type="predicted"/>
<dbReference type="PANTHER" id="PTHR30160">
    <property type="entry name" value="TETRAACYLDISACCHARIDE 4'-KINASE-RELATED"/>
    <property type="match status" value="1"/>
</dbReference>
<evidence type="ECO:0000313" key="4">
    <source>
        <dbReference type="Proteomes" id="UP000240410"/>
    </source>
</evidence>
<dbReference type="PANTHER" id="PTHR30160:SF15">
    <property type="entry name" value="GLYCOSYLTRANSFERASE HI_0523-RELATED"/>
    <property type="match status" value="1"/>
</dbReference>
<dbReference type="InterPro" id="IPR051199">
    <property type="entry name" value="LPS_LOS_Heptosyltrfase"/>
</dbReference>
<dbReference type="Proteomes" id="UP000240410">
    <property type="component" value="Unassembled WGS sequence"/>
</dbReference>
<comment type="caution">
    <text evidence="3">The sequence shown here is derived from an EMBL/GenBank/DDBJ whole genome shotgun (WGS) entry which is preliminary data.</text>
</comment>
<keyword evidence="2 3" id="KW-0808">Transferase</keyword>